<reference evidence="2 3" key="1">
    <citation type="submission" date="2023-07" db="EMBL/GenBank/DDBJ databases">
        <title>Genomic Encyclopedia of Type Strains, Phase IV (KMG-IV): sequencing the most valuable type-strain genomes for metagenomic binning, comparative biology and taxonomic classification.</title>
        <authorList>
            <person name="Goeker M."/>
        </authorList>
    </citation>
    <scope>NUCLEOTIDE SEQUENCE [LARGE SCALE GENOMIC DNA]</scope>
    <source>
        <strain evidence="2 3">DSM 15049</strain>
    </source>
</reference>
<comment type="caution">
    <text evidence="2">The sequence shown here is derived from an EMBL/GenBank/DDBJ whole genome shotgun (WGS) entry which is preliminary data.</text>
</comment>
<organism evidence="2 3">
    <name type="scientific">Paraclostridium ghonii</name>
    <dbReference type="NCBI Taxonomy" id="29358"/>
    <lineage>
        <taxon>Bacteria</taxon>
        <taxon>Bacillati</taxon>
        <taxon>Bacillota</taxon>
        <taxon>Clostridia</taxon>
        <taxon>Peptostreptococcales</taxon>
        <taxon>Peptostreptococcaceae</taxon>
        <taxon>Paraclostridium</taxon>
    </lineage>
</organism>
<feature type="domain" description="Putative host cell surface-exposed lipoprotein Ltp-like HTH region" evidence="1">
    <location>
        <begin position="1"/>
        <end position="30"/>
    </location>
</feature>
<gene>
    <name evidence="2" type="ORF">QOZ92_001029</name>
</gene>
<keyword evidence="3" id="KW-1185">Reference proteome</keyword>
<dbReference type="InterPro" id="IPR036388">
    <property type="entry name" value="WH-like_DNA-bd_sf"/>
</dbReference>
<evidence type="ECO:0000313" key="2">
    <source>
        <dbReference type="EMBL" id="MDQ0555916.1"/>
    </source>
</evidence>
<evidence type="ECO:0000259" key="1">
    <source>
        <dbReference type="Pfam" id="PF07553"/>
    </source>
</evidence>
<accession>A0ABU0MYC8</accession>
<sequence length="32" mass="3848">MSKDRVYQQLTSEYGEQFTEEEAQYAVDNMEQ</sequence>
<dbReference type="InterPro" id="IPR011434">
    <property type="entry name" value="Ltp-like_HTH"/>
</dbReference>
<dbReference type="Proteomes" id="UP001232584">
    <property type="component" value="Unassembled WGS sequence"/>
</dbReference>
<name>A0ABU0MYC8_9FIRM</name>
<dbReference type="Gene3D" id="1.10.10.10">
    <property type="entry name" value="Winged helix-like DNA-binding domain superfamily/Winged helix DNA-binding domain"/>
    <property type="match status" value="1"/>
</dbReference>
<proteinExistence type="predicted"/>
<protein>
    <recommendedName>
        <fullName evidence="1">Putative host cell surface-exposed lipoprotein Ltp-like HTH region domain-containing protein</fullName>
    </recommendedName>
</protein>
<dbReference type="Pfam" id="PF07553">
    <property type="entry name" value="Lipoprotein_Ltp"/>
    <property type="match status" value="1"/>
</dbReference>
<dbReference type="EMBL" id="JAUSWG010000003">
    <property type="protein sequence ID" value="MDQ0555916.1"/>
    <property type="molecule type" value="Genomic_DNA"/>
</dbReference>
<evidence type="ECO:0000313" key="3">
    <source>
        <dbReference type="Proteomes" id="UP001232584"/>
    </source>
</evidence>